<dbReference type="PANTHER" id="PTHR33608:SF6">
    <property type="entry name" value="BLL2464 PROTEIN"/>
    <property type="match status" value="1"/>
</dbReference>
<evidence type="ECO:0000313" key="3">
    <source>
        <dbReference type="Proteomes" id="UP000182725"/>
    </source>
</evidence>
<name>A0A1H5G584_9MICC</name>
<dbReference type="AlphaFoldDB" id="A0A1H5G584"/>
<dbReference type="RefSeq" id="WP_074710467.1">
    <property type="nucleotide sequence ID" value="NZ_FNTV01000001.1"/>
</dbReference>
<gene>
    <name evidence="2" type="ORF">SAMN04489740_0673</name>
</gene>
<evidence type="ECO:0000313" key="2">
    <source>
        <dbReference type="EMBL" id="SEE10721.1"/>
    </source>
</evidence>
<dbReference type="Pfam" id="PF01882">
    <property type="entry name" value="DUF58"/>
    <property type="match status" value="1"/>
</dbReference>
<dbReference type="Proteomes" id="UP000182725">
    <property type="component" value="Unassembled WGS sequence"/>
</dbReference>
<sequence>MGSLLMAVKSKMYIFTHRRARGMLDGEYASVFRGRSLDFDDLRNYVPGDEVRDIDWKATARTGTPLIKRYVATRRQQLLIVADTGRNLAATARGGELKKDIAVMAVGVLGSLTIRHGDSVALVHGAGESTVALPAKGTETHLESILRCLDAASLASGPSRLIDRLEYVAAHYRQRMLLVVIADELVADEPLAKVMRRLSAQHEILWVQIADAILAGPEAVAGNGLDVAGLEPLLLLLDSETELARGYAEAEADRARGVENLLKNCGIATTSIGATGEVMTQIFALLERHRRAH</sequence>
<accession>A0A1H5G584</accession>
<dbReference type="EMBL" id="FNTV01000001">
    <property type="protein sequence ID" value="SEE10721.1"/>
    <property type="molecule type" value="Genomic_DNA"/>
</dbReference>
<reference evidence="2 3" key="1">
    <citation type="submission" date="2016-10" db="EMBL/GenBank/DDBJ databases">
        <authorList>
            <person name="de Groot N.N."/>
        </authorList>
    </citation>
    <scope>NUCLEOTIDE SEQUENCE [LARGE SCALE GENOMIC DNA]</scope>
    <source>
        <strain evidence="2 3">DSM 22274</strain>
    </source>
</reference>
<dbReference type="PANTHER" id="PTHR33608">
    <property type="entry name" value="BLL2464 PROTEIN"/>
    <property type="match status" value="1"/>
</dbReference>
<feature type="domain" description="DUF58" evidence="1">
    <location>
        <begin position="41"/>
        <end position="211"/>
    </location>
</feature>
<dbReference type="InterPro" id="IPR002881">
    <property type="entry name" value="DUF58"/>
</dbReference>
<organism evidence="2 3">
    <name type="scientific">Arthrobacter alpinus</name>
    <dbReference type="NCBI Taxonomy" id="656366"/>
    <lineage>
        <taxon>Bacteria</taxon>
        <taxon>Bacillati</taxon>
        <taxon>Actinomycetota</taxon>
        <taxon>Actinomycetes</taxon>
        <taxon>Micrococcales</taxon>
        <taxon>Micrococcaceae</taxon>
        <taxon>Arthrobacter</taxon>
    </lineage>
</organism>
<proteinExistence type="predicted"/>
<protein>
    <recommendedName>
        <fullName evidence="1">DUF58 domain-containing protein</fullName>
    </recommendedName>
</protein>
<evidence type="ECO:0000259" key="1">
    <source>
        <dbReference type="Pfam" id="PF01882"/>
    </source>
</evidence>